<organism evidence="4">
    <name type="scientific">Enterobius vermicularis</name>
    <name type="common">Human pinworm</name>
    <dbReference type="NCBI Taxonomy" id="51028"/>
    <lineage>
        <taxon>Eukaryota</taxon>
        <taxon>Metazoa</taxon>
        <taxon>Ecdysozoa</taxon>
        <taxon>Nematoda</taxon>
        <taxon>Chromadorea</taxon>
        <taxon>Rhabditida</taxon>
        <taxon>Spirurina</taxon>
        <taxon>Oxyuridomorpha</taxon>
        <taxon>Oxyuroidea</taxon>
        <taxon>Oxyuridae</taxon>
        <taxon>Enterobius</taxon>
    </lineage>
</organism>
<gene>
    <name evidence="2" type="ORF">EVEC_LOCUS6627</name>
</gene>
<keyword evidence="1" id="KW-0812">Transmembrane</keyword>
<evidence type="ECO:0000313" key="4">
    <source>
        <dbReference type="WBParaSite" id="EVEC_0000710601-mRNA-1"/>
    </source>
</evidence>
<feature type="transmembrane region" description="Helical" evidence="1">
    <location>
        <begin position="43"/>
        <end position="65"/>
    </location>
</feature>
<keyword evidence="1" id="KW-0472">Membrane</keyword>
<proteinExistence type="predicted"/>
<feature type="transmembrane region" description="Helical" evidence="1">
    <location>
        <begin position="86"/>
        <end position="107"/>
    </location>
</feature>
<evidence type="ECO:0000313" key="2">
    <source>
        <dbReference type="EMBL" id="VDD91876.1"/>
    </source>
</evidence>
<dbReference type="Proteomes" id="UP000274131">
    <property type="component" value="Unassembled WGS sequence"/>
</dbReference>
<protein>
    <submittedName>
        <fullName evidence="4">PGG domain-containing protein</fullName>
    </submittedName>
</protein>
<keyword evidence="1" id="KW-1133">Transmembrane helix</keyword>
<keyword evidence="3" id="KW-1185">Reference proteome</keyword>
<dbReference type="EMBL" id="UXUI01008587">
    <property type="protein sequence ID" value="VDD91876.1"/>
    <property type="molecule type" value="Genomic_DNA"/>
</dbReference>
<evidence type="ECO:0000256" key="1">
    <source>
        <dbReference type="SAM" id="Phobius"/>
    </source>
</evidence>
<reference evidence="4" key="1">
    <citation type="submission" date="2017-02" db="UniProtKB">
        <authorList>
            <consortium name="WormBaseParasite"/>
        </authorList>
    </citation>
    <scope>IDENTIFICATION</scope>
</reference>
<dbReference type="AlphaFoldDB" id="A0A0N4V9I8"/>
<name>A0A0N4V9I8_ENTVE</name>
<sequence>MVFVQLLKDYKEHLFMTDESIQKRDSTGQTAVVVGSDDDLSNYKFVSCLIADSFIVSFTVSWLVVFPKEEEGGEAEKAFESLKRCLVLVLVLTFVLLLVSVVAEFLISNEVDVDVDGDVNVDVDVGVDVAVVVVVAVVV</sequence>
<accession>A0A0N4V9I8</accession>
<dbReference type="WBParaSite" id="EVEC_0000710601-mRNA-1">
    <property type="protein sequence ID" value="EVEC_0000710601-mRNA-1"/>
    <property type="gene ID" value="EVEC_0000710601"/>
</dbReference>
<evidence type="ECO:0000313" key="3">
    <source>
        <dbReference type="Proteomes" id="UP000274131"/>
    </source>
</evidence>
<reference evidence="2 3" key="2">
    <citation type="submission" date="2018-10" db="EMBL/GenBank/DDBJ databases">
        <authorList>
            <consortium name="Pathogen Informatics"/>
        </authorList>
    </citation>
    <scope>NUCLEOTIDE SEQUENCE [LARGE SCALE GENOMIC DNA]</scope>
</reference>